<proteinExistence type="predicted"/>
<reference evidence="2" key="1">
    <citation type="submission" date="2018-06" db="EMBL/GenBank/DDBJ databases">
        <authorList>
            <person name="Zhirakovskaya E."/>
        </authorList>
    </citation>
    <scope>NUCLEOTIDE SEQUENCE</scope>
</reference>
<evidence type="ECO:0008006" key="3">
    <source>
        <dbReference type="Google" id="ProtNLM"/>
    </source>
</evidence>
<dbReference type="AlphaFoldDB" id="A0A3B0XFV8"/>
<feature type="region of interest" description="Disordered" evidence="1">
    <location>
        <begin position="48"/>
        <end position="71"/>
    </location>
</feature>
<organism evidence="2">
    <name type="scientific">hydrothermal vent metagenome</name>
    <dbReference type="NCBI Taxonomy" id="652676"/>
    <lineage>
        <taxon>unclassified sequences</taxon>
        <taxon>metagenomes</taxon>
        <taxon>ecological metagenomes</taxon>
    </lineage>
</organism>
<protein>
    <recommendedName>
        <fullName evidence="3">Lipoprotein</fullName>
    </recommendedName>
</protein>
<evidence type="ECO:0000313" key="2">
    <source>
        <dbReference type="EMBL" id="VAW67205.1"/>
    </source>
</evidence>
<gene>
    <name evidence="2" type="ORF">MNBD_GAMMA09-3059</name>
</gene>
<accession>A0A3B0XFV8</accession>
<sequence length="71" mass="7836">MMKKISELPLPALLLSALFIFLTACSSDGEKRPEYMQAYSVSELEVPPRLTQPDTRGALQLPKPADKADCN</sequence>
<evidence type="ECO:0000256" key="1">
    <source>
        <dbReference type="SAM" id="MobiDB-lite"/>
    </source>
</evidence>
<dbReference type="PROSITE" id="PS51257">
    <property type="entry name" value="PROKAR_LIPOPROTEIN"/>
    <property type="match status" value="1"/>
</dbReference>
<name>A0A3B0XFV8_9ZZZZ</name>
<dbReference type="EMBL" id="UOFI01000093">
    <property type="protein sequence ID" value="VAW67205.1"/>
    <property type="molecule type" value="Genomic_DNA"/>
</dbReference>